<organism evidence="3">
    <name type="scientific">Cladocopium goreaui</name>
    <dbReference type="NCBI Taxonomy" id="2562237"/>
    <lineage>
        <taxon>Eukaryota</taxon>
        <taxon>Sar</taxon>
        <taxon>Alveolata</taxon>
        <taxon>Dinophyceae</taxon>
        <taxon>Suessiales</taxon>
        <taxon>Symbiodiniaceae</taxon>
        <taxon>Cladocopium</taxon>
    </lineage>
</organism>
<protein>
    <submittedName>
        <fullName evidence="4">Desumoylating isopeptidase 2</fullName>
    </submittedName>
</protein>
<gene>
    <name evidence="3" type="ORF">C1SCF055_LOCUS30047</name>
</gene>
<evidence type="ECO:0000313" key="4">
    <source>
        <dbReference type="EMBL" id="CAL4791558.1"/>
    </source>
</evidence>
<feature type="region of interest" description="Disordered" evidence="1">
    <location>
        <begin position="1"/>
        <end position="23"/>
    </location>
</feature>
<proteinExistence type="predicted"/>
<dbReference type="AlphaFoldDB" id="A0A9P1D936"/>
<feature type="transmembrane region" description="Helical" evidence="2">
    <location>
        <begin position="118"/>
        <end position="138"/>
    </location>
</feature>
<evidence type="ECO:0000256" key="2">
    <source>
        <dbReference type="SAM" id="Phobius"/>
    </source>
</evidence>
<feature type="transmembrane region" description="Helical" evidence="2">
    <location>
        <begin position="44"/>
        <end position="64"/>
    </location>
</feature>
<dbReference type="SUPFAM" id="SSF103473">
    <property type="entry name" value="MFS general substrate transporter"/>
    <property type="match status" value="1"/>
</dbReference>
<dbReference type="InterPro" id="IPR036259">
    <property type="entry name" value="MFS_trans_sf"/>
</dbReference>
<dbReference type="OrthoDB" id="330047at2759"/>
<feature type="transmembrane region" description="Helical" evidence="2">
    <location>
        <begin position="84"/>
        <end position="106"/>
    </location>
</feature>
<dbReference type="EMBL" id="CAMXCT020003393">
    <property type="protein sequence ID" value="CAL1157621.1"/>
    <property type="molecule type" value="Genomic_DNA"/>
</dbReference>
<evidence type="ECO:0000313" key="3">
    <source>
        <dbReference type="EMBL" id="CAI4004246.1"/>
    </source>
</evidence>
<keyword evidence="5" id="KW-1185">Reference proteome</keyword>
<keyword evidence="2" id="KW-0812">Transmembrane</keyword>
<reference evidence="4 5" key="2">
    <citation type="submission" date="2024-05" db="EMBL/GenBank/DDBJ databases">
        <authorList>
            <person name="Chen Y."/>
            <person name="Shah S."/>
            <person name="Dougan E. K."/>
            <person name="Thang M."/>
            <person name="Chan C."/>
        </authorList>
    </citation>
    <scope>NUCLEOTIDE SEQUENCE [LARGE SCALE GENOMIC DNA]</scope>
</reference>
<name>A0A9P1D936_9DINO</name>
<accession>A0A9P1D936</accession>
<sequence length="170" mass="19220">MLMGRRAGSDSEVGFKKCSSSRSTGMGLKELCRNAFRTALTWKFACFLAFHFSQIFLNRCLMGWMEAVLQWKSDRLSSTGGLDVPFQLSMFNVLQSAAGFIAIPLFASLLARFGHRHAPFCATALLAVLWLAVVPLPWEWTLPILYLLAACHRQMFFSTFFTFISSERWG</sequence>
<dbReference type="EMBL" id="CAMXCT030003393">
    <property type="protein sequence ID" value="CAL4791558.1"/>
    <property type="molecule type" value="Genomic_DNA"/>
</dbReference>
<dbReference type="Proteomes" id="UP001152797">
    <property type="component" value="Unassembled WGS sequence"/>
</dbReference>
<keyword evidence="2" id="KW-1133">Transmembrane helix</keyword>
<dbReference type="EMBL" id="CAMXCT010003393">
    <property type="protein sequence ID" value="CAI4004246.1"/>
    <property type="molecule type" value="Genomic_DNA"/>
</dbReference>
<evidence type="ECO:0000256" key="1">
    <source>
        <dbReference type="SAM" id="MobiDB-lite"/>
    </source>
</evidence>
<reference evidence="3" key="1">
    <citation type="submission" date="2022-10" db="EMBL/GenBank/DDBJ databases">
        <authorList>
            <person name="Chen Y."/>
            <person name="Dougan E. K."/>
            <person name="Chan C."/>
            <person name="Rhodes N."/>
            <person name="Thang M."/>
        </authorList>
    </citation>
    <scope>NUCLEOTIDE SEQUENCE</scope>
</reference>
<keyword evidence="2" id="KW-0472">Membrane</keyword>
<evidence type="ECO:0000313" key="5">
    <source>
        <dbReference type="Proteomes" id="UP001152797"/>
    </source>
</evidence>
<comment type="caution">
    <text evidence="3">The sequence shown here is derived from an EMBL/GenBank/DDBJ whole genome shotgun (WGS) entry which is preliminary data.</text>
</comment>